<proteinExistence type="predicted"/>
<evidence type="ECO:0000256" key="1">
    <source>
        <dbReference type="SAM" id="SignalP"/>
    </source>
</evidence>
<feature type="signal peptide" evidence="1">
    <location>
        <begin position="1"/>
        <end position="19"/>
    </location>
</feature>
<dbReference type="PROSITE" id="PS51257">
    <property type="entry name" value="PROKAR_LIPOPROTEIN"/>
    <property type="match status" value="1"/>
</dbReference>
<dbReference type="Pfam" id="PF06889">
    <property type="entry name" value="DUF1266"/>
    <property type="match status" value="1"/>
</dbReference>
<feature type="domain" description="DUF1266" evidence="2">
    <location>
        <begin position="101"/>
        <end position="208"/>
    </location>
</feature>
<keyword evidence="4" id="KW-1185">Reference proteome</keyword>
<dbReference type="AlphaFoldDB" id="A0A1H7KEY7"/>
<sequence>MKKKMVELTALSMSAVLLAGCGVTTIHDEALKAAKENAQKEEAAEIDKKELVDIPLVDDSFSDCTESNVSNDLVRWLLATTAVEVQGQGLDWQQIGGTKSTAEDIETVKKYLNENNAKDGDAALEAASALVEEDYTKAYERAYNLGTAESILAASYCAGDLEFNQYLMHAVPVAKMIQQEFDSFDDYGDNYVTGYMCHVGQGDCGDASRVGYRVVLQQAFVGMAAYYDGAYAIDYDMELTGEAYSTYFDEMPEEVDTKSLEGKAPEFVQGYIAPIELGENPASGNIEIDGDLYHVPFTIKQLTDNGWEIKDAPSELDVNRDDTIKLTRNRKTIKVTTEAISEGYTDVQYGFVDYIDTATLGDVEVSLPGDIKSGMDMEDAKDVIDKFEIENDDMTDSVLLYISDDSDNKSKICITEEDGKVSSFVLFVSVLNGQQNMDQYYTTLKEDGSNYSYAQAMTIKAKTDKYRPGAEYTGIPELALSDSLDDFTIQIDNTVIQLPTTYQQLLELGFIFDDSADTIVQPDEQFEFSGYYLGNEYSKMNFIVINNGEEEAKLGDIPVQYVRATIFGFNEYQDYPFKIAQGVEFEATLDDLQEKYGTLTKSDNSFDNGYVQLDYYTYETEKGWYTFWVQPEGMYSGVEINVYTNKKTEE</sequence>
<evidence type="ECO:0000259" key="2">
    <source>
        <dbReference type="Pfam" id="PF06889"/>
    </source>
</evidence>
<protein>
    <recommendedName>
        <fullName evidence="2">DUF1266 domain-containing protein</fullName>
    </recommendedName>
</protein>
<evidence type="ECO:0000313" key="3">
    <source>
        <dbReference type="EMBL" id="SEK85066.1"/>
    </source>
</evidence>
<dbReference type="EMBL" id="FNZX01000012">
    <property type="protein sequence ID" value="SEK85066.1"/>
    <property type="molecule type" value="Genomic_DNA"/>
</dbReference>
<name>A0A1H7KEY7_9FIRM</name>
<gene>
    <name evidence="3" type="ORF">SAMN02910377_02008</name>
</gene>
<dbReference type="Proteomes" id="UP000182321">
    <property type="component" value="Unassembled WGS sequence"/>
</dbReference>
<dbReference type="InterPro" id="IPR009677">
    <property type="entry name" value="DUF1266"/>
</dbReference>
<organism evidence="3 4">
    <name type="scientific">Pseudobutyrivibrio ruminis</name>
    <dbReference type="NCBI Taxonomy" id="46206"/>
    <lineage>
        <taxon>Bacteria</taxon>
        <taxon>Bacillati</taxon>
        <taxon>Bacillota</taxon>
        <taxon>Clostridia</taxon>
        <taxon>Lachnospirales</taxon>
        <taxon>Lachnospiraceae</taxon>
        <taxon>Pseudobutyrivibrio</taxon>
    </lineage>
</organism>
<accession>A0A1H7KEY7</accession>
<dbReference type="RefSeq" id="WP_074791523.1">
    <property type="nucleotide sequence ID" value="NZ_FNZX01000012.1"/>
</dbReference>
<evidence type="ECO:0000313" key="4">
    <source>
        <dbReference type="Proteomes" id="UP000182321"/>
    </source>
</evidence>
<keyword evidence="1" id="KW-0732">Signal</keyword>
<reference evidence="4" key="1">
    <citation type="submission" date="2016-10" db="EMBL/GenBank/DDBJ databases">
        <authorList>
            <person name="Varghese N."/>
        </authorList>
    </citation>
    <scope>NUCLEOTIDE SEQUENCE [LARGE SCALE GENOMIC DNA]</scope>
    <source>
        <strain evidence="4">ACV-9</strain>
    </source>
</reference>
<feature type="chain" id="PRO_5039727422" description="DUF1266 domain-containing protein" evidence="1">
    <location>
        <begin position="20"/>
        <end position="650"/>
    </location>
</feature>